<dbReference type="Proteomes" id="UP000664699">
    <property type="component" value="Unassembled WGS sequence"/>
</dbReference>
<sequence length="69" mass="7634">MGFVGTISEAMAPGHQPATLEVHGLIASILAQMDVLDLMERRFVAEVHADFIERLEAGEIDTEQKQKKL</sequence>
<protein>
    <submittedName>
        <fullName evidence="1">Recombinase</fullName>
    </submittedName>
</protein>
<proteinExistence type="predicted"/>
<reference evidence="1 2" key="1">
    <citation type="submission" date="2021-03" db="EMBL/GenBank/DDBJ databases">
        <title>Whole genome sequence of Agrobacterium sp. strain Rnr.</title>
        <authorList>
            <person name="Mafakheri H."/>
            <person name="Taghavi S.M."/>
            <person name="Nemanja K."/>
            <person name="Osdaghi E."/>
        </authorList>
    </citation>
    <scope>NUCLEOTIDE SEQUENCE [LARGE SCALE GENOMIC DNA]</scope>
    <source>
        <strain evidence="1 2">Rnr</strain>
    </source>
</reference>
<feature type="non-terminal residue" evidence="1">
    <location>
        <position position="69"/>
    </location>
</feature>
<organism evidence="1 2">
    <name type="scientific">Agrobacterium burrii</name>
    <dbReference type="NCBI Taxonomy" id="2815339"/>
    <lineage>
        <taxon>Bacteria</taxon>
        <taxon>Pseudomonadati</taxon>
        <taxon>Pseudomonadota</taxon>
        <taxon>Alphaproteobacteria</taxon>
        <taxon>Hyphomicrobiales</taxon>
        <taxon>Rhizobiaceae</taxon>
        <taxon>Rhizobium/Agrobacterium group</taxon>
        <taxon>Agrobacterium</taxon>
        <taxon>Agrobacterium tumefaciens complex</taxon>
    </lineage>
</organism>
<dbReference type="EMBL" id="JAFLNA010000011">
    <property type="protein sequence ID" value="MBO0132887.1"/>
    <property type="molecule type" value="Genomic_DNA"/>
</dbReference>
<comment type="caution">
    <text evidence="1">The sequence shown here is derived from an EMBL/GenBank/DDBJ whole genome shotgun (WGS) entry which is preliminary data.</text>
</comment>
<gene>
    <name evidence="1" type="ORF">JZX89_19280</name>
</gene>
<evidence type="ECO:0000313" key="2">
    <source>
        <dbReference type="Proteomes" id="UP000664699"/>
    </source>
</evidence>
<evidence type="ECO:0000313" key="1">
    <source>
        <dbReference type="EMBL" id="MBO0132887.1"/>
    </source>
</evidence>
<name>A0ABS3ELM4_9HYPH</name>
<accession>A0ABS3ELM4</accession>
<keyword evidence="2" id="KW-1185">Reference proteome</keyword>